<dbReference type="EMBL" id="GBRH01224444">
    <property type="protein sequence ID" value="JAD73451.1"/>
    <property type="molecule type" value="Transcribed_RNA"/>
</dbReference>
<protein>
    <submittedName>
        <fullName evidence="1">Uncharacterized protein</fullName>
    </submittedName>
</protein>
<dbReference type="AlphaFoldDB" id="A0A0A9CCZ4"/>
<reference evidence="1" key="1">
    <citation type="submission" date="2014-09" db="EMBL/GenBank/DDBJ databases">
        <authorList>
            <person name="Magalhaes I.L.F."/>
            <person name="Oliveira U."/>
            <person name="Santos F.R."/>
            <person name="Vidigal T.H.D.A."/>
            <person name="Brescovit A.D."/>
            <person name="Santos A.J."/>
        </authorList>
    </citation>
    <scope>NUCLEOTIDE SEQUENCE</scope>
    <source>
        <tissue evidence="1">Shoot tissue taken approximately 20 cm above the soil surface</tissue>
    </source>
</reference>
<name>A0A0A9CCZ4_ARUDO</name>
<organism evidence="1">
    <name type="scientific">Arundo donax</name>
    <name type="common">Giant reed</name>
    <name type="synonym">Donax arundinaceus</name>
    <dbReference type="NCBI Taxonomy" id="35708"/>
    <lineage>
        <taxon>Eukaryota</taxon>
        <taxon>Viridiplantae</taxon>
        <taxon>Streptophyta</taxon>
        <taxon>Embryophyta</taxon>
        <taxon>Tracheophyta</taxon>
        <taxon>Spermatophyta</taxon>
        <taxon>Magnoliopsida</taxon>
        <taxon>Liliopsida</taxon>
        <taxon>Poales</taxon>
        <taxon>Poaceae</taxon>
        <taxon>PACMAD clade</taxon>
        <taxon>Arundinoideae</taxon>
        <taxon>Arundineae</taxon>
        <taxon>Arundo</taxon>
    </lineage>
</organism>
<reference evidence="1" key="2">
    <citation type="journal article" date="2015" name="Data Brief">
        <title>Shoot transcriptome of the giant reed, Arundo donax.</title>
        <authorList>
            <person name="Barrero R.A."/>
            <person name="Guerrero F.D."/>
            <person name="Moolhuijzen P."/>
            <person name="Goolsby J.A."/>
            <person name="Tidwell J."/>
            <person name="Bellgard S.E."/>
            <person name="Bellgard M.I."/>
        </authorList>
    </citation>
    <scope>NUCLEOTIDE SEQUENCE</scope>
    <source>
        <tissue evidence="1">Shoot tissue taken approximately 20 cm above the soil surface</tissue>
    </source>
</reference>
<proteinExistence type="predicted"/>
<sequence length="141" mass="16449">MTENLFFSASWFIFQAAISAFSTKRLSAVLRLLQHLQNLLHLGPLRRGTLRAQHRDLEHGKHLPAPRERHGAQPWVHDLLRHFPPIWGGVDPFDKIHTLPKPLIRRKLGCQDLQQDHPEAVHIAWHCHLHCVGILWRYVTK</sequence>
<accession>A0A0A9CCZ4</accession>
<evidence type="ECO:0000313" key="1">
    <source>
        <dbReference type="EMBL" id="JAD73451.1"/>
    </source>
</evidence>